<sequence length="95" mass="11495">MDNNEHTVYILKCKDNSLYTGYTNNLENRLKMHREGKGAKYTRGRGPFQVVYIEKFSMKEEAMKREYQIKQLDRKEKMLLIRNWLKEVMKNESSK</sequence>
<gene>
    <name evidence="3" type="ORF">D8M06_11510</name>
</gene>
<dbReference type="PANTHER" id="PTHR34477:SF1">
    <property type="entry name" value="UPF0213 PROTEIN YHBQ"/>
    <property type="match status" value="1"/>
</dbReference>
<dbReference type="OrthoDB" id="9807770at2"/>
<keyword evidence="4" id="KW-1185">Reference proteome</keyword>
<evidence type="ECO:0000313" key="3">
    <source>
        <dbReference type="EMBL" id="RKQ33013.1"/>
    </source>
</evidence>
<dbReference type="AlphaFoldDB" id="A0A495A0R5"/>
<accession>A0A495A0R5</accession>
<protein>
    <submittedName>
        <fullName evidence="3">GIY-YIG nuclease family protein</fullName>
    </submittedName>
</protein>
<dbReference type="EMBL" id="RBZP01000008">
    <property type="protein sequence ID" value="RKQ33013.1"/>
    <property type="molecule type" value="Genomic_DNA"/>
</dbReference>
<dbReference type="Pfam" id="PF01541">
    <property type="entry name" value="GIY-YIG"/>
    <property type="match status" value="1"/>
</dbReference>
<dbReference type="PANTHER" id="PTHR34477">
    <property type="entry name" value="UPF0213 PROTEIN YHBQ"/>
    <property type="match status" value="1"/>
</dbReference>
<dbReference type="SMART" id="SM00465">
    <property type="entry name" value="GIYc"/>
    <property type="match status" value="1"/>
</dbReference>
<comment type="caution">
    <text evidence="3">The sequence shown here is derived from an EMBL/GenBank/DDBJ whole genome shotgun (WGS) entry which is preliminary data.</text>
</comment>
<evidence type="ECO:0000256" key="1">
    <source>
        <dbReference type="ARBA" id="ARBA00007435"/>
    </source>
</evidence>
<organism evidence="3 4">
    <name type="scientific">Oceanobacillus halophilus</name>
    <dbReference type="NCBI Taxonomy" id="930130"/>
    <lineage>
        <taxon>Bacteria</taxon>
        <taxon>Bacillati</taxon>
        <taxon>Bacillota</taxon>
        <taxon>Bacilli</taxon>
        <taxon>Bacillales</taxon>
        <taxon>Bacillaceae</taxon>
        <taxon>Oceanobacillus</taxon>
    </lineage>
</organism>
<reference evidence="3 4" key="1">
    <citation type="journal article" date="2016" name="Int. J. Syst. Evol. Microbiol.">
        <title>Oceanobacillus halophilus sp. nov., a novel moderately halophilic bacterium from a hypersaline lake.</title>
        <authorList>
            <person name="Amoozegar M.A."/>
            <person name="Bagheri M."/>
            <person name="Makhdoumi A."/>
            <person name="Nikou M.M."/>
            <person name="Fazeli S.A.S."/>
            <person name="Schumann P."/>
            <person name="Sproer C."/>
            <person name="Sanchez-Porro C."/>
            <person name="Ventosa A."/>
        </authorList>
    </citation>
    <scope>NUCLEOTIDE SEQUENCE [LARGE SCALE GENOMIC DNA]</scope>
    <source>
        <strain evidence="3 4">DSM 23996</strain>
    </source>
</reference>
<proteinExistence type="inferred from homology"/>
<dbReference type="CDD" id="cd10456">
    <property type="entry name" value="GIY-YIG_UPF0213"/>
    <property type="match status" value="1"/>
</dbReference>
<dbReference type="RefSeq" id="WP_121204550.1">
    <property type="nucleotide sequence ID" value="NZ_RBZP01000008.1"/>
</dbReference>
<evidence type="ECO:0000259" key="2">
    <source>
        <dbReference type="PROSITE" id="PS50164"/>
    </source>
</evidence>
<dbReference type="InterPro" id="IPR050190">
    <property type="entry name" value="UPF0213_domain"/>
</dbReference>
<feature type="domain" description="GIY-YIG" evidence="2">
    <location>
        <begin position="4"/>
        <end position="80"/>
    </location>
</feature>
<evidence type="ECO:0000313" key="4">
    <source>
        <dbReference type="Proteomes" id="UP000269301"/>
    </source>
</evidence>
<dbReference type="InterPro" id="IPR035901">
    <property type="entry name" value="GIY-YIG_endonuc_sf"/>
</dbReference>
<name>A0A495A0R5_9BACI</name>
<dbReference type="InterPro" id="IPR000305">
    <property type="entry name" value="GIY-YIG_endonuc"/>
</dbReference>
<comment type="similarity">
    <text evidence="1">Belongs to the UPF0213 family.</text>
</comment>
<dbReference type="Proteomes" id="UP000269301">
    <property type="component" value="Unassembled WGS sequence"/>
</dbReference>
<dbReference type="SUPFAM" id="SSF82771">
    <property type="entry name" value="GIY-YIG endonuclease"/>
    <property type="match status" value="1"/>
</dbReference>
<dbReference type="Gene3D" id="3.40.1440.10">
    <property type="entry name" value="GIY-YIG endonuclease"/>
    <property type="match status" value="1"/>
</dbReference>
<dbReference type="PROSITE" id="PS50164">
    <property type="entry name" value="GIY_YIG"/>
    <property type="match status" value="1"/>
</dbReference>